<dbReference type="Proteomes" id="UP000054166">
    <property type="component" value="Unassembled WGS sequence"/>
</dbReference>
<accession>A0A0C3FW05</accession>
<sequence length="103" mass="11002">MAIGQLELGAIASKRLSNAQFAFLSACHAASGLKELPGEAIHLAAGLQFAGFLSVIATMWGIRDDDAFKVAEYTYQYLFHNGLEGLDPSEAATALNHAILHLQ</sequence>
<feature type="domain" description="CHAT" evidence="1">
    <location>
        <begin position="4"/>
        <end position="98"/>
    </location>
</feature>
<dbReference type="Pfam" id="PF12770">
    <property type="entry name" value="CHAT"/>
    <property type="match status" value="1"/>
</dbReference>
<evidence type="ECO:0000259" key="1">
    <source>
        <dbReference type="Pfam" id="PF12770"/>
    </source>
</evidence>
<dbReference type="InterPro" id="IPR024983">
    <property type="entry name" value="CHAT_dom"/>
</dbReference>
<reference evidence="3" key="2">
    <citation type="submission" date="2015-01" db="EMBL/GenBank/DDBJ databases">
        <title>Evolutionary Origins and Diversification of the Mycorrhizal Mutualists.</title>
        <authorList>
            <consortium name="DOE Joint Genome Institute"/>
            <consortium name="Mycorrhizal Genomics Consortium"/>
            <person name="Kohler A."/>
            <person name="Kuo A."/>
            <person name="Nagy L.G."/>
            <person name="Floudas D."/>
            <person name="Copeland A."/>
            <person name="Barry K.W."/>
            <person name="Cichocki N."/>
            <person name="Veneault-Fourrey C."/>
            <person name="LaButti K."/>
            <person name="Lindquist E.A."/>
            <person name="Lipzen A."/>
            <person name="Lundell T."/>
            <person name="Morin E."/>
            <person name="Murat C."/>
            <person name="Riley R."/>
            <person name="Ohm R."/>
            <person name="Sun H."/>
            <person name="Tunlid A."/>
            <person name="Henrissat B."/>
            <person name="Grigoriev I.V."/>
            <person name="Hibbett D.S."/>
            <person name="Martin F."/>
        </authorList>
    </citation>
    <scope>NUCLEOTIDE SEQUENCE [LARGE SCALE GENOMIC DNA]</scope>
    <source>
        <strain evidence="3">F 1598</strain>
    </source>
</reference>
<reference evidence="2 3" key="1">
    <citation type="submission" date="2014-04" db="EMBL/GenBank/DDBJ databases">
        <authorList>
            <consortium name="DOE Joint Genome Institute"/>
            <person name="Kuo A."/>
            <person name="Tarkka M."/>
            <person name="Buscot F."/>
            <person name="Kohler A."/>
            <person name="Nagy L.G."/>
            <person name="Floudas D."/>
            <person name="Copeland A."/>
            <person name="Barry K.W."/>
            <person name="Cichocki N."/>
            <person name="Veneault-Fourrey C."/>
            <person name="LaButti K."/>
            <person name="Lindquist E.A."/>
            <person name="Lipzen A."/>
            <person name="Lundell T."/>
            <person name="Morin E."/>
            <person name="Murat C."/>
            <person name="Sun H."/>
            <person name="Tunlid A."/>
            <person name="Henrissat B."/>
            <person name="Grigoriev I.V."/>
            <person name="Hibbett D.S."/>
            <person name="Martin F."/>
            <person name="Nordberg H.P."/>
            <person name="Cantor M.N."/>
            <person name="Hua S.X."/>
        </authorList>
    </citation>
    <scope>NUCLEOTIDE SEQUENCE [LARGE SCALE GENOMIC DNA]</scope>
    <source>
        <strain evidence="2 3">F 1598</strain>
    </source>
</reference>
<evidence type="ECO:0000313" key="2">
    <source>
        <dbReference type="EMBL" id="KIM82721.1"/>
    </source>
</evidence>
<name>A0A0C3FW05_PILCF</name>
<protein>
    <recommendedName>
        <fullName evidence="1">CHAT domain-containing protein</fullName>
    </recommendedName>
</protein>
<dbReference type="InParanoid" id="A0A0C3FW05"/>
<dbReference type="STRING" id="765440.A0A0C3FW05"/>
<dbReference type="OrthoDB" id="9991317at2759"/>
<dbReference type="AlphaFoldDB" id="A0A0C3FW05"/>
<evidence type="ECO:0000313" key="3">
    <source>
        <dbReference type="Proteomes" id="UP000054166"/>
    </source>
</evidence>
<organism evidence="2 3">
    <name type="scientific">Piloderma croceum (strain F 1598)</name>
    <dbReference type="NCBI Taxonomy" id="765440"/>
    <lineage>
        <taxon>Eukaryota</taxon>
        <taxon>Fungi</taxon>
        <taxon>Dikarya</taxon>
        <taxon>Basidiomycota</taxon>
        <taxon>Agaricomycotina</taxon>
        <taxon>Agaricomycetes</taxon>
        <taxon>Agaricomycetidae</taxon>
        <taxon>Atheliales</taxon>
        <taxon>Atheliaceae</taxon>
        <taxon>Piloderma</taxon>
    </lineage>
</organism>
<proteinExistence type="predicted"/>
<dbReference type="EMBL" id="KN832993">
    <property type="protein sequence ID" value="KIM82721.1"/>
    <property type="molecule type" value="Genomic_DNA"/>
</dbReference>
<keyword evidence="3" id="KW-1185">Reference proteome</keyword>
<gene>
    <name evidence="2" type="ORF">PILCRDRAFT_7632</name>
</gene>
<dbReference type="HOGENOM" id="CLU_001305_3_0_1"/>